<keyword evidence="4" id="KW-1185">Reference proteome</keyword>
<dbReference type="PANTHER" id="PTHR46401:SF2">
    <property type="entry name" value="GLYCOSYLTRANSFERASE WBBK-RELATED"/>
    <property type="match status" value="1"/>
</dbReference>
<dbReference type="SUPFAM" id="SSF53756">
    <property type="entry name" value="UDP-Glycosyltransferase/glycogen phosphorylase"/>
    <property type="match status" value="3"/>
</dbReference>
<dbReference type="InterPro" id="IPR001296">
    <property type="entry name" value="Glyco_trans_1"/>
</dbReference>
<name>A0A7Z2G2H2_9BURK</name>
<feature type="domain" description="Glycosyl transferase family 1" evidence="2">
    <location>
        <begin position="960"/>
        <end position="1112"/>
    </location>
</feature>
<dbReference type="OrthoDB" id="433681at2"/>
<dbReference type="EMBL" id="CP046909">
    <property type="protein sequence ID" value="QGZ54015.1"/>
    <property type="molecule type" value="Genomic_DNA"/>
</dbReference>
<dbReference type="KEGG" id="pacp:FAZ97_03280"/>
<organism evidence="3 4">
    <name type="scientific">Paraburkholderia acidiphila</name>
    <dbReference type="NCBI Taxonomy" id="2571747"/>
    <lineage>
        <taxon>Bacteria</taxon>
        <taxon>Pseudomonadati</taxon>
        <taxon>Pseudomonadota</taxon>
        <taxon>Betaproteobacteria</taxon>
        <taxon>Burkholderiales</taxon>
        <taxon>Burkholderiaceae</taxon>
        <taxon>Paraburkholderia</taxon>
    </lineage>
</organism>
<dbReference type="Proteomes" id="UP000434209">
    <property type="component" value="Chromosome 1"/>
</dbReference>
<protein>
    <submittedName>
        <fullName evidence="3">Glycosyltransferase</fullName>
    </submittedName>
</protein>
<evidence type="ECO:0000259" key="2">
    <source>
        <dbReference type="Pfam" id="PF00534"/>
    </source>
</evidence>
<dbReference type="AlphaFoldDB" id="A0A7Z2G2H2"/>
<feature type="domain" description="Glycosyl transferase family 1" evidence="2">
    <location>
        <begin position="112"/>
        <end position="273"/>
    </location>
</feature>
<evidence type="ECO:0000256" key="1">
    <source>
        <dbReference type="ARBA" id="ARBA00022679"/>
    </source>
</evidence>
<reference evidence="3 4" key="1">
    <citation type="submission" date="2019-12" db="EMBL/GenBank/DDBJ databases">
        <title>Paraburkholderia acidiphila 7Q-K02 sp. nov and Paraburkholderia acidisoli DHF22 sp. nov., two strains isolated from forest soil.</title>
        <authorList>
            <person name="Gao Z."/>
            <person name="Qiu L."/>
        </authorList>
    </citation>
    <scope>NUCLEOTIDE SEQUENCE [LARGE SCALE GENOMIC DNA]</scope>
    <source>
        <strain evidence="3 4">7Q-K02</strain>
    </source>
</reference>
<dbReference type="GO" id="GO:0009103">
    <property type="term" value="P:lipopolysaccharide biosynthetic process"/>
    <property type="evidence" value="ECO:0007669"/>
    <property type="project" value="TreeGrafter"/>
</dbReference>
<keyword evidence="1 3" id="KW-0808">Transferase</keyword>
<accession>A0A7Z2G2H2</accession>
<feature type="domain" description="Glycosyl transferase family 1" evidence="2">
    <location>
        <begin position="512"/>
        <end position="678"/>
    </location>
</feature>
<dbReference type="Gene3D" id="3.40.50.2000">
    <property type="entry name" value="Glycogen Phosphorylase B"/>
    <property type="match status" value="3"/>
</dbReference>
<dbReference type="PANTHER" id="PTHR46401">
    <property type="entry name" value="GLYCOSYLTRANSFERASE WBBK-RELATED"/>
    <property type="match status" value="1"/>
</dbReference>
<evidence type="ECO:0000313" key="4">
    <source>
        <dbReference type="Proteomes" id="UP000434209"/>
    </source>
</evidence>
<dbReference type="RefSeq" id="WP_158757173.1">
    <property type="nucleotide sequence ID" value="NZ_CP046909.1"/>
</dbReference>
<proteinExistence type="predicted"/>
<dbReference type="GO" id="GO:0016757">
    <property type="term" value="F:glycosyltransferase activity"/>
    <property type="evidence" value="ECO:0007669"/>
    <property type="project" value="InterPro"/>
</dbReference>
<gene>
    <name evidence="3" type="ORF">FAZ97_03280</name>
</gene>
<evidence type="ECO:0000313" key="3">
    <source>
        <dbReference type="EMBL" id="QGZ54015.1"/>
    </source>
</evidence>
<sequence>MLLTSLFEGFVDDAVTSVGLLGNGPLTAVTLYDLIPYLNPDPNWPGHYKNYYDLKIASLKRTDLLLSISGYAREECIGAIPELADRVVNMSSACNDMFRPRSGEADPVISSKFELDKPFVLSTGSLESRKNFELLVEAFGALPELLRRGRLLVFAGGADTDRIEAIQRKALEAGLAPGQLRVLGHITDAELLALYQACELFVFPSLHEGFGLPPLEAMACGAVVLGSNATSVPEVIGREDALFDPRSLEELTALMTRALTDASYRASLREHGIRQSAAFSWDKTAQRALQAIEARLAQRSAPAPTALPVSTAKPRVAMVSPLPPEQTGIADYVAELLPTLAETYDITVISDQAEVWPGPGGEQFEVKSIAWFEQNAGDFERVVYQMGNSPFHAHMPAMMQRYPGVVVLHDFFISSLMLWAEDTGFGHDAFKRALVRSHGYRALEQLAREGALASKWRWPCSYEVVRDALSVIVHSNYSRDLVAQYYGEPFREKVHLVRQHRAAEDLRCRIDARRRLGIAEDEILVCAYGFMDATKLNHVLVDAWARSGLSDDVKCRLVFVGGEDNSEYGRQLREVMARLAGSARIKITGFADHESFVTWLSAADIAVQLRTMSRGETSRTVLDCLAHGVPLIVNANGPMAEYPDDILTKLADEFEVDDLVVALRRLRADTSLREELGVRGPAYIAAVHEPHKTAAGYAHAIEGAFNAADTRRMKRSLAEFWARYPQSTADVRDAAAQSVAELVIAPRKPRLYLDLSATVRNDLKTGIERVARSLVRELLLEPPAGFDVVPAYLSEDNGVWRVRRAQRYLAAQPGFELVDSQDDIVVPASGDVLIGLDLFPDGVIAAANYGLYAFWRACGARVGFMIHDLLPITRPEFFPPWANASHAAWFSTVCANSDLLVCISQHVRDDVEALINANHPGCSAPALLVSHHGADVSASFPSAGMPEGSTEVLDAIRARPSFLMVGTIEPRKGHLQAVQAFERLWAAGKDVNLVIVGHEGWKPLPAEERRTIPAIVDAIRSSGQLGKRLFWLEGISDEYLEKIYAAASCLLSPSEGEGYGLPLIEAAKHGVPIVARDITVFREVAGAAAFYFSGTDGADLVRAIDAWLSLRERGAIPDSSALTWDTWAQSARRFGQLVTARLRAGDGEASCAATS</sequence>
<dbReference type="CDD" id="cd03809">
    <property type="entry name" value="GT4_MtfB-like"/>
    <property type="match status" value="2"/>
</dbReference>
<dbReference type="CDD" id="cd03801">
    <property type="entry name" value="GT4_PimA-like"/>
    <property type="match status" value="1"/>
</dbReference>
<dbReference type="Pfam" id="PF00534">
    <property type="entry name" value="Glycos_transf_1"/>
    <property type="match status" value="3"/>
</dbReference>